<dbReference type="InterPro" id="IPR036388">
    <property type="entry name" value="WH-like_DNA-bd_sf"/>
</dbReference>
<evidence type="ECO:0000313" key="6">
    <source>
        <dbReference type="EMBL" id="KAB2666649.1"/>
    </source>
</evidence>
<dbReference type="InterPro" id="IPR050950">
    <property type="entry name" value="HTH-type_LysR_regulators"/>
</dbReference>
<dbReference type="PROSITE" id="PS50931">
    <property type="entry name" value="HTH_LYSR"/>
    <property type="match status" value="1"/>
</dbReference>
<dbReference type="Pfam" id="PF03466">
    <property type="entry name" value="LysR_substrate"/>
    <property type="match status" value="1"/>
</dbReference>
<gene>
    <name evidence="6" type="ORF">F9K91_05580</name>
    <name evidence="7" type="ORF">F9L08_17410</name>
</gene>
<evidence type="ECO:0000313" key="8">
    <source>
        <dbReference type="Proteomes" id="UP000430843"/>
    </source>
</evidence>
<comment type="caution">
    <text evidence="6">The sequence shown here is derived from an EMBL/GenBank/DDBJ whole genome shotgun (WGS) entry which is preliminary data.</text>
</comment>
<evidence type="ECO:0000313" key="9">
    <source>
        <dbReference type="Proteomes" id="UP000481643"/>
    </source>
</evidence>
<evidence type="ECO:0000256" key="1">
    <source>
        <dbReference type="ARBA" id="ARBA00009437"/>
    </source>
</evidence>
<organism evidence="6 8">
    <name type="scientific">Brucella tritici</name>
    <dbReference type="NCBI Taxonomy" id="94626"/>
    <lineage>
        <taxon>Bacteria</taxon>
        <taxon>Pseudomonadati</taxon>
        <taxon>Pseudomonadota</taxon>
        <taxon>Alphaproteobacteria</taxon>
        <taxon>Hyphomicrobiales</taxon>
        <taxon>Brucellaceae</taxon>
        <taxon>Brucella/Ochrobactrum group</taxon>
        <taxon>Brucella</taxon>
    </lineage>
</organism>
<dbReference type="AlphaFoldDB" id="A0A6N6QQ18"/>
<dbReference type="CDD" id="cd08438">
    <property type="entry name" value="PBP2_CidR"/>
    <property type="match status" value="1"/>
</dbReference>
<dbReference type="GO" id="GO:0003677">
    <property type="term" value="F:DNA binding"/>
    <property type="evidence" value="ECO:0007669"/>
    <property type="project" value="UniProtKB-KW"/>
</dbReference>
<keyword evidence="3" id="KW-0238">DNA-binding</keyword>
<dbReference type="PANTHER" id="PTHR30419:SF8">
    <property type="entry name" value="NITROGEN ASSIMILATION TRANSCRIPTIONAL ACTIVATOR-RELATED"/>
    <property type="match status" value="1"/>
</dbReference>
<dbReference type="GO" id="GO:0005829">
    <property type="term" value="C:cytosol"/>
    <property type="evidence" value="ECO:0007669"/>
    <property type="project" value="TreeGrafter"/>
</dbReference>
<dbReference type="SUPFAM" id="SSF53850">
    <property type="entry name" value="Periplasmic binding protein-like II"/>
    <property type="match status" value="1"/>
</dbReference>
<evidence type="ECO:0000259" key="5">
    <source>
        <dbReference type="PROSITE" id="PS50931"/>
    </source>
</evidence>
<dbReference type="EMBL" id="WBVX01000019">
    <property type="protein sequence ID" value="KAB2682470.1"/>
    <property type="molecule type" value="Genomic_DNA"/>
</dbReference>
<sequence length="296" mass="32129">MNLRSFQAFVEVVRQGGFSAAAKTINATQSTVSKAVRQLEDELGLVLLDREISPSRLTTAGEIVFRRAIAMLAEKDDMLAELGELRGLKRGLLKLGLPPIGSSVLFAPVFAAYTKLYPEIDIQLVEHGSRRLEELLLAGDVELAASLLPVEDSFEWQDVRCEPVVALLPTDHALAHGSGVSLQDIASLPFILFESGFALNHIILDACRSHGFSPNVAVRSSQIDFIVELVAAGMGIGFLPKMIAEQRHHPGVRIHGIKGADVNWHLALIWRKGAFLSHAARAWLELSKAGTDTASS</sequence>
<dbReference type="Gene3D" id="1.10.10.10">
    <property type="entry name" value="Winged helix-like DNA-binding domain superfamily/Winged helix DNA-binding domain"/>
    <property type="match status" value="1"/>
</dbReference>
<dbReference type="Gene3D" id="3.40.190.290">
    <property type="match status" value="1"/>
</dbReference>
<evidence type="ECO:0000256" key="4">
    <source>
        <dbReference type="ARBA" id="ARBA00023163"/>
    </source>
</evidence>
<proteinExistence type="inferred from homology"/>
<dbReference type="InterPro" id="IPR036390">
    <property type="entry name" value="WH_DNA-bd_sf"/>
</dbReference>
<name>A0A6N6QQ18_9HYPH</name>
<reference evidence="8 9" key="1">
    <citation type="submission" date="2019-09" db="EMBL/GenBank/DDBJ databases">
        <title>Taxonomic organization of the family Brucellaceae based on a phylogenomic approach.</title>
        <authorList>
            <person name="Leclercq S."/>
            <person name="Cloeckaert A."/>
            <person name="Zygmunt M.S."/>
        </authorList>
    </citation>
    <scope>NUCLEOTIDE SEQUENCE [LARGE SCALE GENOMIC DNA]</scope>
    <source>
        <strain evidence="6 8">LMG 18957</strain>
        <strain evidence="7 9">WS1830</strain>
    </source>
</reference>
<protein>
    <submittedName>
        <fullName evidence="6">LysR family transcriptional regulator</fullName>
    </submittedName>
</protein>
<comment type="similarity">
    <text evidence="1">Belongs to the LysR transcriptional regulatory family.</text>
</comment>
<dbReference type="EMBL" id="WBWA01000003">
    <property type="protein sequence ID" value="KAB2666649.1"/>
    <property type="molecule type" value="Genomic_DNA"/>
</dbReference>
<dbReference type="GO" id="GO:0003700">
    <property type="term" value="F:DNA-binding transcription factor activity"/>
    <property type="evidence" value="ECO:0007669"/>
    <property type="project" value="InterPro"/>
</dbReference>
<dbReference type="Proteomes" id="UP000430843">
    <property type="component" value="Unassembled WGS sequence"/>
</dbReference>
<dbReference type="FunFam" id="1.10.10.10:FF:000001">
    <property type="entry name" value="LysR family transcriptional regulator"/>
    <property type="match status" value="1"/>
</dbReference>
<evidence type="ECO:0000256" key="3">
    <source>
        <dbReference type="ARBA" id="ARBA00023125"/>
    </source>
</evidence>
<dbReference type="InterPro" id="IPR000847">
    <property type="entry name" value="LysR_HTH_N"/>
</dbReference>
<dbReference type="SUPFAM" id="SSF46785">
    <property type="entry name" value="Winged helix' DNA-binding domain"/>
    <property type="match status" value="1"/>
</dbReference>
<keyword evidence="2" id="KW-0805">Transcription regulation</keyword>
<evidence type="ECO:0000256" key="2">
    <source>
        <dbReference type="ARBA" id="ARBA00023015"/>
    </source>
</evidence>
<dbReference type="Pfam" id="PF00126">
    <property type="entry name" value="HTH_1"/>
    <property type="match status" value="1"/>
</dbReference>
<accession>A0A6N6QQ18</accession>
<evidence type="ECO:0000313" key="7">
    <source>
        <dbReference type="EMBL" id="KAB2682470.1"/>
    </source>
</evidence>
<dbReference type="RefSeq" id="WP_151554340.1">
    <property type="nucleotide sequence ID" value="NZ_JAKVTF010000001.1"/>
</dbReference>
<dbReference type="InterPro" id="IPR005119">
    <property type="entry name" value="LysR_subst-bd"/>
</dbReference>
<keyword evidence="4" id="KW-0804">Transcription</keyword>
<dbReference type="PANTHER" id="PTHR30419">
    <property type="entry name" value="HTH-TYPE TRANSCRIPTIONAL REGULATOR YBHD"/>
    <property type="match status" value="1"/>
</dbReference>
<keyword evidence="8" id="KW-1185">Reference proteome</keyword>
<dbReference type="Proteomes" id="UP000481643">
    <property type="component" value="Unassembled WGS sequence"/>
</dbReference>
<dbReference type="PRINTS" id="PR00039">
    <property type="entry name" value="HTHLYSR"/>
</dbReference>
<feature type="domain" description="HTH lysR-type" evidence="5">
    <location>
        <begin position="1"/>
        <end position="58"/>
    </location>
</feature>